<gene>
    <name evidence="1" type="ORF">ACHHYP_00449</name>
</gene>
<dbReference type="AlphaFoldDB" id="A0A1V9ZAR1"/>
<comment type="caution">
    <text evidence="1">The sequence shown here is derived from an EMBL/GenBank/DDBJ whole genome shotgun (WGS) entry which is preliminary data.</text>
</comment>
<protein>
    <submittedName>
        <fullName evidence="1">Uncharacterized protein</fullName>
    </submittedName>
</protein>
<reference evidence="1 2" key="1">
    <citation type="journal article" date="2014" name="Genome Biol. Evol.">
        <title>The secreted proteins of Achlya hypogyna and Thraustotheca clavata identify the ancestral oomycete secretome and reveal gene acquisitions by horizontal gene transfer.</title>
        <authorList>
            <person name="Misner I."/>
            <person name="Blouin N."/>
            <person name="Leonard G."/>
            <person name="Richards T.A."/>
            <person name="Lane C.E."/>
        </authorList>
    </citation>
    <scope>NUCLEOTIDE SEQUENCE [LARGE SCALE GENOMIC DNA]</scope>
    <source>
        <strain evidence="1 2">ATCC 48635</strain>
    </source>
</reference>
<name>A0A1V9ZAR1_ACHHY</name>
<sequence length="69" mass="8251">MTEEARWTKERAELMQQVRVHKSEADVLAKRFRLLQKTLQEQQVVLEKYQRALRRLHKAKKAVMPAHLA</sequence>
<dbReference type="STRING" id="1202772.A0A1V9ZAR1"/>
<dbReference type="OrthoDB" id="79762at2759"/>
<dbReference type="EMBL" id="JNBR01000336">
    <property type="protein sequence ID" value="OQR95084.1"/>
    <property type="molecule type" value="Genomic_DNA"/>
</dbReference>
<keyword evidence="2" id="KW-1185">Reference proteome</keyword>
<organism evidence="1 2">
    <name type="scientific">Achlya hypogyna</name>
    <name type="common">Oomycete</name>
    <name type="synonym">Protoachlya hypogyna</name>
    <dbReference type="NCBI Taxonomy" id="1202772"/>
    <lineage>
        <taxon>Eukaryota</taxon>
        <taxon>Sar</taxon>
        <taxon>Stramenopiles</taxon>
        <taxon>Oomycota</taxon>
        <taxon>Saprolegniomycetes</taxon>
        <taxon>Saprolegniales</taxon>
        <taxon>Achlyaceae</taxon>
        <taxon>Achlya</taxon>
    </lineage>
</organism>
<proteinExistence type="predicted"/>
<accession>A0A1V9ZAR1</accession>
<evidence type="ECO:0000313" key="1">
    <source>
        <dbReference type="EMBL" id="OQR95084.1"/>
    </source>
</evidence>
<dbReference type="Proteomes" id="UP000243579">
    <property type="component" value="Unassembled WGS sequence"/>
</dbReference>
<evidence type="ECO:0000313" key="2">
    <source>
        <dbReference type="Proteomes" id="UP000243579"/>
    </source>
</evidence>